<dbReference type="InterPro" id="IPR027417">
    <property type="entry name" value="P-loop_NTPase"/>
</dbReference>
<keyword evidence="4" id="KW-1185">Reference proteome</keyword>
<dbReference type="EMBL" id="QJNU01000587">
    <property type="protein sequence ID" value="RYO93515.1"/>
    <property type="molecule type" value="Genomic_DNA"/>
</dbReference>
<comment type="pathway">
    <text evidence="1">tRNA modification; 5-methoxycarbonylmethyl-2-thiouridine-tRNA biosynthesis.</text>
</comment>
<dbReference type="STRING" id="155417.A0A4Q4T1F7"/>
<gene>
    <name evidence="3" type="ORF">DL764_007983</name>
</gene>
<dbReference type="OrthoDB" id="9995306at2759"/>
<evidence type="ECO:0000256" key="2">
    <source>
        <dbReference type="ARBA" id="ARBA00008837"/>
    </source>
</evidence>
<dbReference type="UniPathway" id="UPA00988"/>
<sequence>MASRLPPLLEPYLRLPPETSLILLTGVLGSSTNWLAHRYLYSLLSPRSVVNLEEHGSDQADKGDINVILVSFLRDYTFWKEGIGRLGVDLDGSTRRGRFVYVDGLSALFQTSLAHGAKAPSGSRAGRRVLSAPTPDELRKGLEDAISHLKSEITSVNPKIVLIIDQLDLFLAATGENLSAQALHETLLDIRENVHSTIVILSADEPLILSQTTPLENEHAAFALSIAHSAHMVMGLRMLDTGTAKDVSGVLRITCGGQYDQETENVVDERELLYFVGGDGGVRVFERGQ</sequence>
<dbReference type="CDD" id="cd19495">
    <property type="entry name" value="Elp6"/>
    <property type="match status" value="1"/>
</dbReference>
<comment type="similarity">
    <text evidence="2">Belongs to the ELP6 family.</text>
</comment>
<evidence type="ECO:0000256" key="1">
    <source>
        <dbReference type="ARBA" id="ARBA00005043"/>
    </source>
</evidence>
<evidence type="ECO:0000313" key="4">
    <source>
        <dbReference type="Proteomes" id="UP000293360"/>
    </source>
</evidence>
<comment type="caution">
    <text evidence="3">The sequence shown here is derived from an EMBL/GenBank/DDBJ whole genome shotgun (WGS) entry which is preliminary data.</text>
</comment>
<organism evidence="3 4">
    <name type="scientific">Monosporascus ibericus</name>
    <dbReference type="NCBI Taxonomy" id="155417"/>
    <lineage>
        <taxon>Eukaryota</taxon>
        <taxon>Fungi</taxon>
        <taxon>Dikarya</taxon>
        <taxon>Ascomycota</taxon>
        <taxon>Pezizomycotina</taxon>
        <taxon>Sordariomycetes</taxon>
        <taxon>Xylariomycetidae</taxon>
        <taxon>Xylariales</taxon>
        <taxon>Xylariales incertae sedis</taxon>
        <taxon>Monosporascus</taxon>
    </lineage>
</organism>
<dbReference type="Pfam" id="PF09807">
    <property type="entry name" value="ELP6"/>
    <property type="match status" value="1"/>
</dbReference>
<evidence type="ECO:0000313" key="3">
    <source>
        <dbReference type="EMBL" id="RYO93515.1"/>
    </source>
</evidence>
<dbReference type="Gene3D" id="3.40.50.300">
    <property type="entry name" value="P-loop containing nucleotide triphosphate hydrolases"/>
    <property type="match status" value="1"/>
</dbReference>
<evidence type="ECO:0008006" key="5">
    <source>
        <dbReference type="Google" id="ProtNLM"/>
    </source>
</evidence>
<dbReference type="InterPro" id="IPR018627">
    <property type="entry name" value="ELP6"/>
</dbReference>
<name>A0A4Q4T1F7_9PEZI</name>
<protein>
    <recommendedName>
        <fullName evidence="5">Elongator complex protein 6</fullName>
    </recommendedName>
</protein>
<dbReference type="PANTHER" id="PTHR16184:SF6">
    <property type="entry name" value="ELONGATOR COMPLEX PROTEIN 6"/>
    <property type="match status" value="1"/>
</dbReference>
<dbReference type="Proteomes" id="UP000293360">
    <property type="component" value="Unassembled WGS sequence"/>
</dbReference>
<dbReference type="AlphaFoldDB" id="A0A4Q4T1F7"/>
<dbReference type="PANTHER" id="PTHR16184">
    <property type="entry name" value="ELONGATOR COMPLEX PROTEIN 6"/>
    <property type="match status" value="1"/>
</dbReference>
<accession>A0A4Q4T1F7</accession>
<proteinExistence type="inferred from homology"/>
<reference evidence="3 4" key="1">
    <citation type="submission" date="2018-06" db="EMBL/GenBank/DDBJ databases">
        <title>Complete Genomes of Monosporascus.</title>
        <authorList>
            <person name="Robinson A.J."/>
            <person name="Natvig D.O."/>
        </authorList>
    </citation>
    <scope>NUCLEOTIDE SEQUENCE [LARGE SCALE GENOMIC DNA]</scope>
    <source>
        <strain evidence="3 4">CBS 110550</strain>
    </source>
</reference>
<dbReference type="GO" id="GO:0002098">
    <property type="term" value="P:tRNA wobble uridine modification"/>
    <property type="evidence" value="ECO:0007669"/>
    <property type="project" value="InterPro"/>
</dbReference>
<dbReference type="GO" id="GO:0033588">
    <property type="term" value="C:elongator holoenzyme complex"/>
    <property type="evidence" value="ECO:0007669"/>
    <property type="project" value="InterPro"/>
</dbReference>